<dbReference type="SUPFAM" id="SSF55979">
    <property type="entry name" value="DNA clamp"/>
    <property type="match status" value="1"/>
</dbReference>
<evidence type="ECO:0000256" key="1">
    <source>
        <dbReference type="ARBA" id="ARBA00004123"/>
    </source>
</evidence>
<feature type="region of interest" description="Disordered" evidence="11">
    <location>
        <begin position="330"/>
        <end position="385"/>
    </location>
</feature>
<keyword evidence="3" id="KW-0597">Phosphoprotein</keyword>
<dbReference type="InterPro" id="IPR026584">
    <property type="entry name" value="Rad9"/>
</dbReference>
<comment type="similarity">
    <text evidence="2 10">Belongs to the rad9 family.</text>
</comment>
<gene>
    <name evidence="13" type="primary">LOC108625845</name>
</gene>
<evidence type="ECO:0000256" key="7">
    <source>
        <dbReference type="ARBA" id="ARBA00022839"/>
    </source>
</evidence>
<keyword evidence="12" id="KW-1185">Reference proteome</keyword>
<evidence type="ECO:0000313" key="12">
    <source>
        <dbReference type="Proteomes" id="UP000694925"/>
    </source>
</evidence>
<reference evidence="13" key="1">
    <citation type="submission" date="2025-08" db="UniProtKB">
        <authorList>
            <consortium name="RefSeq"/>
        </authorList>
    </citation>
    <scope>IDENTIFICATION</scope>
    <source>
        <tissue evidence="13">Whole body</tissue>
    </source>
</reference>
<evidence type="ECO:0000256" key="3">
    <source>
        <dbReference type="ARBA" id="ARBA00022553"/>
    </source>
</evidence>
<dbReference type="GO" id="GO:0006281">
    <property type="term" value="P:DNA repair"/>
    <property type="evidence" value="ECO:0007669"/>
    <property type="project" value="UniProtKB-UniRule"/>
</dbReference>
<dbReference type="PANTHER" id="PTHR15237:SF0">
    <property type="entry name" value="CELL CYCLE CHECKPOINT CONTROL PROTEIN"/>
    <property type="match status" value="1"/>
</dbReference>
<dbReference type="AlphaFoldDB" id="A0AAJ7N7K2"/>
<comment type="function">
    <text evidence="9">Component of the 9-1-1 cell-cycle checkpoint response complex that plays a major role in DNA repair. The 9-1-1 complex is recruited to DNA lesion upon damage by the RAD17-replication factor C (RFC) clamp loader complex. Acts then as a sliding clamp platform on DNA for several proteins involved in long-patch base excision repair (LP-BER). The 9-1-1 complex stimulates DNA polymerase beta (POLB) activity by increasing its affinity for the 3'-OH end of the primer-template and stabilizes POLB to those sites where LP-BER proceeds; endonuclease FEN1 cleavage activity on substrates with double, nick, or gap flaps of distinct sequences and lengths; and DNA ligase I (LIG1) on long-patch base excision repair substrates. The 9-1-1 complex is necessary for the recruitment of RHNO1 to sites of double-stranded breaks (DSB) occurring during the S phase. RAD9A possesses 3'-&gt;5' double stranded DNA exonuclease activity.</text>
</comment>
<protein>
    <recommendedName>
        <fullName evidence="10">Cell cycle checkpoint control protein</fullName>
    </recommendedName>
</protein>
<feature type="region of interest" description="Disordered" evidence="11">
    <location>
        <begin position="280"/>
        <end position="317"/>
    </location>
</feature>
<keyword evidence="4" id="KW-0540">Nuclease</keyword>
<comment type="subcellular location">
    <subcellularLocation>
        <location evidence="1">Nucleus</location>
    </subcellularLocation>
</comment>
<feature type="compositionally biased region" description="Polar residues" evidence="11">
    <location>
        <begin position="342"/>
        <end position="356"/>
    </location>
</feature>
<evidence type="ECO:0000256" key="6">
    <source>
        <dbReference type="ARBA" id="ARBA00022801"/>
    </source>
</evidence>
<dbReference type="InterPro" id="IPR007268">
    <property type="entry name" value="Rad9/Ddc1"/>
</dbReference>
<evidence type="ECO:0000256" key="2">
    <source>
        <dbReference type="ARBA" id="ARBA00008494"/>
    </source>
</evidence>
<feature type="region of interest" description="Disordered" evidence="11">
    <location>
        <begin position="406"/>
        <end position="440"/>
    </location>
</feature>
<dbReference type="CTD" id="40054"/>
<dbReference type="GeneID" id="108625845"/>
<evidence type="ECO:0000313" key="13">
    <source>
        <dbReference type="RefSeq" id="XP_017881654.1"/>
    </source>
</evidence>
<evidence type="ECO:0000256" key="9">
    <source>
        <dbReference type="ARBA" id="ARBA00059283"/>
    </source>
</evidence>
<keyword evidence="5" id="KW-0227">DNA damage</keyword>
<dbReference type="GO" id="GO:0071479">
    <property type="term" value="P:cellular response to ionizing radiation"/>
    <property type="evidence" value="ECO:0007669"/>
    <property type="project" value="TreeGrafter"/>
</dbReference>
<evidence type="ECO:0000256" key="10">
    <source>
        <dbReference type="PIRNR" id="PIRNR009303"/>
    </source>
</evidence>
<dbReference type="Pfam" id="PF04139">
    <property type="entry name" value="Rad9"/>
    <property type="match status" value="1"/>
</dbReference>
<accession>A0AAJ7N7K2</accession>
<feature type="compositionally biased region" description="Polar residues" evidence="11">
    <location>
        <begin position="308"/>
        <end position="317"/>
    </location>
</feature>
<dbReference type="GO" id="GO:0004527">
    <property type="term" value="F:exonuclease activity"/>
    <property type="evidence" value="ECO:0007669"/>
    <property type="project" value="UniProtKB-KW"/>
</dbReference>
<feature type="compositionally biased region" description="Basic and acidic residues" evidence="11">
    <location>
        <begin position="420"/>
        <end position="431"/>
    </location>
</feature>
<dbReference type="PANTHER" id="PTHR15237">
    <property type="entry name" value="DNA REPAIR PROTEIN RAD9"/>
    <property type="match status" value="1"/>
</dbReference>
<proteinExistence type="inferred from homology"/>
<name>A0AAJ7N7K2_9HYME</name>
<evidence type="ECO:0000256" key="11">
    <source>
        <dbReference type="SAM" id="MobiDB-lite"/>
    </source>
</evidence>
<dbReference type="GO" id="GO:0000076">
    <property type="term" value="P:DNA replication checkpoint signaling"/>
    <property type="evidence" value="ECO:0007669"/>
    <property type="project" value="TreeGrafter"/>
</dbReference>
<keyword evidence="8" id="KW-0539">Nucleus</keyword>
<dbReference type="PIRSF" id="PIRSF009303">
    <property type="entry name" value="Cell_cycle_RAD9"/>
    <property type="match status" value="1"/>
</dbReference>
<feature type="compositionally biased region" description="Basic and acidic residues" evidence="11">
    <location>
        <begin position="365"/>
        <end position="385"/>
    </location>
</feature>
<dbReference type="Gene3D" id="3.70.10.10">
    <property type="match status" value="1"/>
</dbReference>
<feature type="compositionally biased region" description="Basic residues" evidence="11">
    <location>
        <begin position="292"/>
        <end position="307"/>
    </location>
</feature>
<sequence>MKCVIPSINVKVLAKAVHTLAKIGDEMYIEPQENNVAFRTVNMANSAYADFVFFENFFAHYAYGDLQESDALKCKISMRSAMAVFKSINVIDKQVETCHIKLEPNASEIIFILKYKNSIIKTHLLPILDCEILQTGYDKDSASNKLSFQAQVFGDAIQNFHQQLVEITLEVAAQKLLLRNYVDDTTGLSNTTRTQLVLAKGEFNRYDVSSETAITFCMKEFKSILSFAETVGASVSIYFGAAGRPAIFALKHPSFETNLVLSTLNPDADTQTETILMNKQDKSVRTATGNRRGSRKSNTKSALRMKNRSATLNCVSNPARSSLHPCFMEEENQKEQDDSNERSNPSTSRNNNQNVIEKSYLLAKNTHEKSQRDSRAESDKSTRLREISANEKRLVSSVFSNIIKRKSNNHEPYNEQNVSNDKRNVVEEDKVPNSPPPPAKKARLIFQKCFQRTFDPSTLPGYDVILADDSDEACSE</sequence>
<keyword evidence="6" id="KW-0378">Hydrolase</keyword>
<dbReference type="FunFam" id="3.70.10.10:FF:000005">
    <property type="entry name" value="Cell cycle checkpoint control protein"/>
    <property type="match status" value="1"/>
</dbReference>
<feature type="compositionally biased region" description="Basic and acidic residues" evidence="11">
    <location>
        <begin position="331"/>
        <end position="341"/>
    </location>
</feature>
<dbReference type="InterPro" id="IPR046938">
    <property type="entry name" value="DNA_clamp_sf"/>
</dbReference>
<evidence type="ECO:0000256" key="8">
    <source>
        <dbReference type="ARBA" id="ARBA00023242"/>
    </source>
</evidence>
<dbReference type="KEGG" id="ccal:108625845"/>
<dbReference type="RefSeq" id="XP_017881654.1">
    <property type="nucleotide sequence ID" value="XM_018026165.2"/>
</dbReference>
<dbReference type="GO" id="GO:0031573">
    <property type="term" value="P:mitotic intra-S DNA damage checkpoint signaling"/>
    <property type="evidence" value="ECO:0007669"/>
    <property type="project" value="TreeGrafter"/>
</dbReference>
<evidence type="ECO:0000256" key="5">
    <source>
        <dbReference type="ARBA" id="ARBA00022763"/>
    </source>
</evidence>
<dbReference type="GO" id="GO:0030896">
    <property type="term" value="C:checkpoint clamp complex"/>
    <property type="evidence" value="ECO:0007669"/>
    <property type="project" value="UniProtKB-UniRule"/>
</dbReference>
<dbReference type="Proteomes" id="UP000694925">
    <property type="component" value="Unplaced"/>
</dbReference>
<evidence type="ECO:0000256" key="4">
    <source>
        <dbReference type="ARBA" id="ARBA00022722"/>
    </source>
</evidence>
<organism evidence="12 13">
    <name type="scientific">Ceratina calcarata</name>
    <dbReference type="NCBI Taxonomy" id="156304"/>
    <lineage>
        <taxon>Eukaryota</taxon>
        <taxon>Metazoa</taxon>
        <taxon>Ecdysozoa</taxon>
        <taxon>Arthropoda</taxon>
        <taxon>Hexapoda</taxon>
        <taxon>Insecta</taxon>
        <taxon>Pterygota</taxon>
        <taxon>Neoptera</taxon>
        <taxon>Endopterygota</taxon>
        <taxon>Hymenoptera</taxon>
        <taxon>Apocrita</taxon>
        <taxon>Aculeata</taxon>
        <taxon>Apoidea</taxon>
        <taxon>Anthophila</taxon>
        <taxon>Apidae</taxon>
        <taxon>Ceratina</taxon>
        <taxon>Zadontomerus</taxon>
    </lineage>
</organism>
<keyword evidence="7" id="KW-0269">Exonuclease</keyword>